<keyword evidence="4 8" id="KW-0436">Ligase</keyword>
<dbReference type="PANTHER" id="PTHR10520">
    <property type="entry name" value="TRIFUNCTIONAL PURINE BIOSYNTHETIC PROTEIN ADENOSINE-3-RELATED"/>
    <property type="match status" value="1"/>
</dbReference>
<keyword evidence="5 8" id="KW-0547">Nucleotide-binding</keyword>
<dbReference type="GO" id="GO:0046084">
    <property type="term" value="P:adenine biosynthetic process"/>
    <property type="evidence" value="ECO:0007669"/>
    <property type="project" value="TreeGrafter"/>
</dbReference>
<comment type="catalytic activity">
    <reaction evidence="8">
        <text>2-formamido-N(1)-(5-O-phospho-beta-D-ribosyl)acetamidine + ATP = 5-amino-1-(5-phospho-beta-D-ribosyl)imidazole + ADP + phosphate + H(+)</text>
        <dbReference type="Rhea" id="RHEA:23032"/>
        <dbReference type="ChEBI" id="CHEBI:15378"/>
        <dbReference type="ChEBI" id="CHEBI:30616"/>
        <dbReference type="ChEBI" id="CHEBI:43474"/>
        <dbReference type="ChEBI" id="CHEBI:137981"/>
        <dbReference type="ChEBI" id="CHEBI:147287"/>
        <dbReference type="ChEBI" id="CHEBI:456216"/>
        <dbReference type="EC" id="6.3.3.1"/>
    </reaction>
</comment>
<evidence type="ECO:0000256" key="7">
    <source>
        <dbReference type="ARBA" id="ARBA00022840"/>
    </source>
</evidence>
<evidence type="ECO:0000313" key="21">
    <source>
        <dbReference type="Proteomes" id="UP000062475"/>
    </source>
</evidence>
<dbReference type="GO" id="GO:0004641">
    <property type="term" value="F:phosphoribosylformylglycinamidine cyclo-ligase activity"/>
    <property type="evidence" value="ECO:0007669"/>
    <property type="project" value="UniProtKB-UniRule"/>
</dbReference>
<reference evidence="16 18" key="3">
    <citation type="submission" date="2015-07" db="EMBL/GenBank/DDBJ databases">
        <title>Physiological, transcriptional responses and genome re-sequencing of acid resistant extremely thermoacidophilic Metallosphaera sedula SARC-M1.</title>
        <authorList>
            <person name="Ai C."/>
            <person name="McCarthy S."/>
            <person name="Eckrich V."/>
            <person name="Rudrappa D."/>
            <person name="Qiu G."/>
            <person name="Blum P."/>
        </authorList>
    </citation>
    <scope>NUCLEOTIDE SEQUENCE [LARGE SCALE GENOMIC DNA]</scope>
    <source>
        <strain evidence="16 18">SARC-M1</strain>
    </source>
</reference>
<dbReference type="SUPFAM" id="SSF56042">
    <property type="entry name" value="PurM C-terminal domain-like"/>
    <property type="match status" value="1"/>
</dbReference>
<evidence type="ECO:0000313" key="19">
    <source>
        <dbReference type="Proteomes" id="UP000061362"/>
    </source>
</evidence>
<evidence type="ECO:0000313" key="15">
    <source>
        <dbReference type="EMBL" id="AKV81666.1"/>
    </source>
</evidence>
<evidence type="ECO:0000256" key="1">
    <source>
        <dbReference type="ARBA" id="ARBA00004686"/>
    </source>
</evidence>
<dbReference type="GO" id="GO:0004637">
    <property type="term" value="F:phosphoribosylamine-glycine ligase activity"/>
    <property type="evidence" value="ECO:0007669"/>
    <property type="project" value="TreeGrafter"/>
</dbReference>
<dbReference type="FunFam" id="3.30.1330.10:FF:000020">
    <property type="entry name" value="Phosphoribosylformylglycinamidine cyclo-ligase"/>
    <property type="match status" value="1"/>
</dbReference>
<dbReference type="InterPro" id="IPR036921">
    <property type="entry name" value="PurM-like_N_sf"/>
</dbReference>
<keyword evidence="6 8" id="KW-0658">Purine biosynthesis</keyword>
<dbReference type="InterPro" id="IPR004733">
    <property type="entry name" value="PurM_cligase"/>
</dbReference>
<dbReference type="Proteomes" id="UP000056255">
    <property type="component" value="Chromosome"/>
</dbReference>
<dbReference type="UniPathway" id="UPA00074">
    <property type="reaction ID" value="UER00129"/>
</dbReference>
<evidence type="ECO:0000313" key="13">
    <source>
        <dbReference type="EMBL" id="AKV77171.1"/>
    </source>
</evidence>
<dbReference type="EC" id="6.3.3.1" evidence="2 8"/>
<keyword evidence="3 8" id="KW-0963">Cytoplasm</keyword>
<evidence type="ECO:0000256" key="5">
    <source>
        <dbReference type="ARBA" id="ARBA00022741"/>
    </source>
</evidence>
<evidence type="ECO:0000313" key="20">
    <source>
        <dbReference type="Proteomes" id="UP000062398"/>
    </source>
</evidence>
<dbReference type="CDD" id="cd02196">
    <property type="entry name" value="PurM"/>
    <property type="match status" value="1"/>
</dbReference>
<evidence type="ECO:0000313" key="11">
    <source>
        <dbReference type="EMBL" id="AIM28107.1"/>
    </source>
</evidence>
<dbReference type="EMBL" id="CP012174">
    <property type="protein sequence ID" value="AKV79421.1"/>
    <property type="molecule type" value="Genomic_DNA"/>
</dbReference>
<dbReference type="OMA" id="MTDYICV"/>
<evidence type="ECO:0000313" key="16">
    <source>
        <dbReference type="EMBL" id="AKV83897.1"/>
    </source>
</evidence>
<name>A0A088E8W8_9CREN</name>
<evidence type="ECO:0000259" key="10">
    <source>
        <dbReference type="Pfam" id="PF02769"/>
    </source>
</evidence>
<dbReference type="EMBL" id="CP012172">
    <property type="protein sequence ID" value="AKV74933.1"/>
    <property type="molecule type" value="Genomic_DNA"/>
</dbReference>
<comment type="pathway">
    <text evidence="1 8">Purine metabolism; IMP biosynthesis via de novo pathway; 5-amino-1-(5-phospho-D-ribosyl)imidazole from N(2)-formyl-N(1)-(5-phospho-D-ribosyl)glycinamide: step 2/2.</text>
</comment>
<dbReference type="InterPro" id="IPR010918">
    <property type="entry name" value="PurM-like_C_dom"/>
</dbReference>
<dbReference type="EMBL" id="CP008822">
    <property type="protein sequence ID" value="AIM28107.1"/>
    <property type="molecule type" value="Genomic_DNA"/>
</dbReference>
<dbReference type="SUPFAM" id="SSF55326">
    <property type="entry name" value="PurM N-terminal domain-like"/>
    <property type="match status" value="1"/>
</dbReference>
<evidence type="ECO:0000256" key="2">
    <source>
        <dbReference type="ARBA" id="ARBA00013047"/>
    </source>
</evidence>
<dbReference type="GO" id="GO:0006189">
    <property type="term" value="P:'de novo' IMP biosynthetic process"/>
    <property type="evidence" value="ECO:0007669"/>
    <property type="project" value="UniProtKB-UniRule"/>
</dbReference>
<gene>
    <name evidence="8" type="primary">purM</name>
    <name evidence="11" type="ORF">HA72_1984</name>
    <name evidence="12" type="ORF">MsedA_2034</name>
    <name evidence="13" type="ORF">MsedB_2036</name>
    <name evidence="14" type="ORF">MsedC_2034</name>
    <name evidence="15" type="ORF">MsedD_2035</name>
    <name evidence="16" type="ORF">MsedE_2035</name>
</gene>
<dbReference type="GeneID" id="91756516"/>
<dbReference type="PATRIC" id="fig|43687.5.peg.2142"/>
<dbReference type="Proteomes" id="UP000068832">
    <property type="component" value="Chromosome"/>
</dbReference>
<evidence type="ECO:0000256" key="6">
    <source>
        <dbReference type="ARBA" id="ARBA00022755"/>
    </source>
</evidence>
<dbReference type="AlphaFoldDB" id="A0A088E8W8"/>
<feature type="domain" description="PurM-like N-terminal" evidence="9">
    <location>
        <begin position="41"/>
        <end position="153"/>
    </location>
</feature>
<dbReference type="Proteomes" id="UP000061362">
    <property type="component" value="Chromosome"/>
</dbReference>
<evidence type="ECO:0000256" key="4">
    <source>
        <dbReference type="ARBA" id="ARBA00022598"/>
    </source>
</evidence>
<dbReference type="Gene3D" id="3.90.650.10">
    <property type="entry name" value="PurM-like C-terminal domain"/>
    <property type="match status" value="1"/>
</dbReference>
<dbReference type="PANTHER" id="PTHR10520:SF12">
    <property type="entry name" value="TRIFUNCTIONAL PURINE BIOSYNTHETIC PROTEIN ADENOSINE-3"/>
    <property type="match status" value="1"/>
</dbReference>
<evidence type="ECO:0000256" key="8">
    <source>
        <dbReference type="HAMAP-Rule" id="MF_00741"/>
    </source>
</evidence>
<proteinExistence type="inferred from homology"/>
<dbReference type="EMBL" id="CP012173">
    <property type="protein sequence ID" value="AKV77171.1"/>
    <property type="molecule type" value="Genomic_DNA"/>
</dbReference>
<evidence type="ECO:0000313" key="18">
    <source>
        <dbReference type="Proteomes" id="UP000056255"/>
    </source>
</evidence>
<evidence type="ECO:0000256" key="3">
    <source>
        <dbReference type="ARBA" id="ARBA00022490"/>
    </source>
</evidence>
<feature type="domain" description="PurM-like C-terminal" evidence="10">
    <location>
        <begin position="164"/>
        <end position="307"/>
    </location>
</feature>
<evidence type="ECO:0000313" key="12">
    <source>
        <dbReference type="EMBL" id="AKV74933.1"/>
    </source>
</evidence>
<dbReference type="NCBIfam" id="TIGR00878">
    <property type="entry name" value="purM"/>
    <property type="match status" value="1"/>
</dbReference>
<accession>A0A088E8W8</accession>
<organism evidence="11 17">
    <name type="scientific">Metallosphaera sedula</name>
    <dbReference type="NCBI Taxonomy" id="43687"/>
    <lineage>
        <taxon>Archaea</taxon>
        <taxon>Thermoproteota</taxon>
        <taxon>Thermoprotei</taxon>
        <taxon>Sulfolobales</taxon>
        <taxon>Sulfolobaceae</taxon>
        <taxon>Metallosphaera</taxon>
    </lineage>
</organism>
<evidence type="ECO:0000313" key="17">
    <source>
        <dbReference type="Proteomes" id="UP000029084"/>
    </source>
</evidence>
<comment type="similarity">
    <text evidence="8">Belongs to the AIR synthase family.</text>
</comment>
<dbReference type="HAMAP" id="MF_00741">
    <property type="entry name" value="AIRS"/>
    <property type="match status" value="1"/>
</dbReference>
<dbReference type="Proteomes" id="UP000029084">
    <property type="component" value="Chromosome"/>
</dbReference>
<protein>
    <recommendedName>
        <fullName evidence="2 8">Phosphoribosylformylglycinamidine cyclo-ligase</fullName>
        <ecNumber evidence="2 8">6.3.3.1</ecNumber>
    </recommendedName>
    <alternativeName>
        <fullName evidence="8">AIR synthase</fullName>
    </alternativeName>
    <alternativeName>
        <fullName evidence="8">AIRS</fullName>
    </alternativeName>
    <alternativeName>
        <fullName evidence="8">Phosphoribosyl-aminoimidazole synthetase</fullName>
    </alternativeName>
</protein>
<dbReference type="EMBL" id="CP012176">
    <property type="protein sequence ID" value="AKV83897.1"/>
    <property type="molecule type" value="Genomic_DNA"/>
</dbReference>
<dbReference type="OrthoDB" id="6605at2157"/>
<dbReference type="GO" id="GO:0005524">
    <property type="term" value="F:ATP binding"/>
    <property type="evidence" value="ECO:0007669"/>
    <property type="project" value="UniProtKB-KW"/>
</dbReference>
<dbReference type="EMBL" id="CP012175">
    <property type="protein sequence ID" value="AKV81666.1"/>
    <property type="molecule type" value="Genomic_DNA"/>
</dbReference>
<evidence type="ECO:0000313" key="14">
    <source>
        <dbReference type="EMBL" id="AKV79421.1"/>
    </source>
</evidence>
<dbReference type="RefSeq" id="WP_012021911.1">
    <property type="nucleotide sequence ID" value="NZ_CP008822.1"/>
</dbReference>
<evidence type="ECO:0000313" key="22">
    <source>
        <dbReference type="Proteomes" id="UP000068832"/>
    </source>
</evidence>
<dbReference type="Proteomes" id="UP000062475">
    <property type="component" value="Chromosome"/>
</dbReference>
<reference evidence="11 17" key="1">
    <citation type="journal article" date="2014" name="J. Bacteriol.">
        <title>Role of an Archaeal PitA Transporter in the Copper and Arsenic Resistance of Metallosphaera sedula, an Extreme Thermoacidophile.</title>
        <authorList>
            <person name="McCarthy S."/>
            <person name="Ai C."/>
            <person name="Wheaton G."/>
            <person name="Tevatia R."/>
            <person name="Eckrich V."/>
            <person name="Kelly R."/>
            <person name="Blum P."/>
        </authorList>
    </citation>
    <scope>NUCLEOTIDE SEQUENCE [LARGE SCALE GENOMIC DNA]</scope>
    <source>
        <strain evidence="11 17">CuR1</strain>
    </source>
</reference>
<dbReference type="InterPro" id="IPR036676">
    <property type="entry name" value="PurM-like_C_sf"/>
</dbReference>
<sequence length="323" mass="35244">MVSEYKDAGVDLNKLKEIHRDIASAISSTYRRTVLGAGHYSGVVEINGLKLAIHVDGVGTKVILAKRARKYRSVGIDCVAMNVNDLISIGAKPIALVDYIAMDQPSEEVISEIVQGLVQGAKESDTEIVGGETAAMKDVVNGFDLSCTALGVVDKLKTGEEVSPGDVIIGLASNGVHANGYSLVRKLLDEGKLSWKDWEEELLKPTRIYVKPVLEVLELIKAAGHITGGSFSKLRRITNYSLELTLPDPPLIFKTIEQAGISHEEMHRVFNMGIGMVVFVDRTNAEDVLRKLNPYVPSQIIGEVKDNVGQIKITTYKSQVLYL</sequence>
<dbReference type="Pfam" id="PF00586">
    <property type="entry name" value="AIRS"/>
    <property type="match status" value="1"/>
</dbReference>
<comment type="subcellular location">
    <subcellularLocation>
        <location evidence="8">Cytoplasm</location>
    </subcellularLocation>
</comment>
<dbReference type="Gene3D" id="3.30.1330.10">
    <property type="entry name" value="PurM-like, N-terminal domain"/>
    <property type="match status" value="1"/>
</dbReference>
<reference evidence="19 20" key="2">
    <citation type="journal article" date="2015" name="Genome Announc.">
        <title>Complete Genome Sequences of Evolved Arsenate-Resistant Metallosphaera sedula Strains.</title>
        <authorList>
            <person name="Ai C."/>
            <person name="McCarthy S."/>
            <person name="Schackwitz W."/>
            <person name="Martin J."/>
            <person name="Lipzen A."/>
            <person name="Blum P."/>
        </authorList>
    </citation>
    <scope>NUCLEOTIDE SEQUENCE [LARGE SCALE GENOMIC DNA]</scope>
    <source>
        <strain evidence="14 20">ARS120-1</strain>
        <strain evidence="15 19">ARS120-2</strain>
        <strain evidence="12 22">ARS50-1</strain>
        <strain evidence="13 21">ARS50-2</strain>
    </source>
</reference>
<dbReference type="Pfam" id="PF02769">
    <property type="entry name" value="AIRS_C"/>
    <property type="match status" value="1"/>
</dbReference>
<keyword evidence="7 8" id="KW-0067">ATP-binding</keyword>
<dbReference type="Proteomes" id="UP000062398">
    <property type="component" value="Chromosome"/>
</dbReference>
<dbReference type="GO" id="GO:0005829">
    <property type="term" value="C:cytosol"/>
    <property type="evidence" value="ECO:0007669"/>
    <property type="project" value="TreeGrafter"/>
</dbReference>
<evidence type="ECO:0000259" key="9">
    <source>
        <dbReference type="Pfam" id="PF00586"/>
    </source>
</evidence>
<dbReference type="InterPro" id="IPR016188">
    <property type="entry name" value="PurM-like_N"/>
</dbReference>